<name>A0A8J8Q098_9EURY</name>
<organism evidence="3 4">
    <name type="scientific">Natronococcus pandeyae</name>
    <dbReference type="NCBI Taxonomy" id="2055836"/>
    <lineage>
        <taxon>Archaea</taxon>
        <taxon>Methanobacteriati</taxon>
        <taxon>Methanobacteriota</taxon>
        <taxon>Stenosarchaea group</taxon>
        <taxon>Halobacteria</taxon>
        <taxon>Halobacteriales</taxon>
        <taxon>Natrialbaceae</taxon>
        <taxon>Natronococcus</taxon>
    </lineage>
</organism>
<evidence type="ECO:0000313" key="3">
    <source>
        <dbReference type="EMBL" id="TYL37760.1"/>
    </source>
</evidence>
<dbReference type="SMART" id="SM00564">
    <property type="entry name" value="PQQ"/>
    <property type="match status" value="4"/>
</dbReference>
<keyword evidence="4" id="KW-1185">Reference proteome</keyword>
<dbReference type="InterPro" id="IPR011047">
    <property type="entry name" value="Quinoprotein_ADH-like_sf"/>
</dbReference>
<proteinExistence type="predicted"/>
<dbReference type="Pfam" id="PF13360">
    <property type="entry name" value="PQQ_2"/>
    <property type="match status" value="1"/>
</dbReference>
<reference evidence="3" key="1">
    <citation type="submission" date="2017-11" db="EMBL/GenBank/DDBJ databases">
        <authorList>
            <person name="Kajale S.C."/>
            <person name="Sharma A."/>
        </authorList>
    </citation>
    <scope>NUCLEOTIDE SEQUENCE</scope>
    <source>
        <strain evidence="3">LS1_42</strain>
    </source>
</reference>
<dbReference type="PANTHER" id="PTHR34512:SF30">
    <property type="entry name" value="OUTER MEMBRANE PROTEIN ASSEMBLY FACTOR BAMB"/>
    <property type="match status" value="1"/>
</dbReference>
<sequence length="438" mass="47926">MAEADTEPDGDERDGDERDAAFRRRSLGEIESARSRHMWTRSAVHATDDAVVTGQWNGTVTAFDADSLEPRWSVDHPDHPVAIATIDGDEDDDGRGETVVVAGRGETGSIVALDSETGESRWRYETAEDVGDPVKDSVFYLPYVVALEVDEDGRDGDERLYAATRRYEREGETRRWHSTVLAFDADGTVRWRYETDASPIALDLRDDGERLAVGYNRCMGDHDNGLVVLETDTGDLAWTWDPGTAGDRRVGDVSFDGESIAVSSHGDKRGYLLGPGGAERWAVDLATKTEIDGETLYAYPNHAYANDGRAVFVTGNTYAEESRETKRRHPNEHRIAAFDDGGDVLWDAAVEGFVHELGTDGGTVAAPCAQNFRVRNPDAHAIRWFDLESGPTGCERLEGIATAASVDDGTIAAIEEPVAYHDGDVTHGEYAVVFGRPN</sequence>
<evidence type="ECO:0000313" key="4">
    <source>
        <dbReference type="Proteomes" id="UP000766904"/>
    </source>
</evidence>
<dbReference type="RefSeq" id="WP_148858924.1">
    <property type="nucleotide sequence ID" value="NZ_PHNJ01000008.1"/>
</dbReference>
<dbReference type="InterPro" id="IPR002372">
    <property type="entry name" value="PQQ_rpt_dom"/>
</dbReference>
<dbReference type="AlphaFoldDB" id="A0A8J8Q098"/>
<dbReference type="SUPFAM" id="SSF50998">
    <property type="entry name" value="Quinoprotein alcohol dehydrogenase-like"/>
    <property type="match status" value="1"/>
</dbReference>
<dbReference type="InterPro" id="IPR018391">
    <property type="entry name" value="PQQ_b-propeller_rpt"/>
</dbReference>
<feature type="region of interest" description="Disordered" evidence="1">
    <location>
        <begin position="1"/>
        <end position="27"/>
    </location>
</feature>
<gene>
    <name evidence="3" type="ORF">CV102_15590</name>
</gene>
<feature type="domain" description="Pyrrolo-quinoline quinone repeat" evidence="2">
    <location>
        <begin position="57"/>
        <end position="240"/>
    </location>
</feature>
<protein>
    <submittedName>
        <fullName evidence="3">Transcriptional regulator</fullName>
    </submittedName>
</protein>
<evidence type="ECO:0000259" key="2">
    <source>
        <dbReference type="Pfam" id="PF13360"/>
    </source>
</evidence>
<dbReference type="Gene3D" id="2.130.10.10">
    <property type="entry name" value="YVTN repeat-like/Quinoprotein amine dehydrogenase"/>
    <property type="match status" value="1"/>
</dbReference>
<evidence type="ECO:0000256" key="1">
    <source>
        <dbReference type="SAM" id="MobiDB-lite"/>
    </source>
</evidence>
<dbReference type="PANTHER" id="PTHR34512">
    <property type="entry name" value="CELL SURFACE PROTEIN"/>
    <property type="match status" value="1"/>
</dbReference>
<dbReference type="Proteomes" id="UP000766904">
    <property type="component" value="Unassembled WGS sequence"/>
</dbReference>
<feature type="compositionally biased region" description="Acidic residues" evidence="1">
    <location>
        <begin position="1"/>
        <end position="14"/>
    </location>
</feature>
<accession>A0A8J8Q098</accession>
<dbReference type="InterPro" id="IPR015943">
    <property type="entry name" value="WD40/YVTN_repeat-like_dom_sf"/>
</dbReference>
<dbReference type="OrthoDB" id="8638at2157"/>
<dbReference type="EMBL" id="PHNJ01000008">
    <property type="protein sequence ID" value="TYL37760.1"/>
    <property type="molecule type" value="Genomic_DNA"/>
</dbReference>
<feature type="compositionally biased region" description="Basic and acidic residues" evidence="1">
    <location>
        <begin position="15"/>
        <end position="27"/>
    </location>
</feature>
<comment type="caution">
    <text evidence="3">The sequence shown here is derived from an EMBL/GenBank/DDBJ whole genome shotgun (WGS) entry which is preliminary data.</text>
</comment>